<dbReference type="Pfam" id="PF13330">
    <property type="entry name" value="Mucin2_WxxW"/>
    <property type="match status" value="1"/>
</dbReference>
<proteinExistence type="inferred from homology"/>
<evidence type="ECO:0000313" key="14">
    <source>
        <dbReference type="RefSeq" id="XP_032809541.1"/>
    </source>
</evidence>
<keyword evidence="8" id="KW-0378">Hydrolase</keyword>
<dbReference type="GO" id="GO:0030246">
    <property type="term" value="F:carbohydrate binding"/>
    <property type="evidence" value="ECO:0007669"/>
    <property type="project" value="UniProtKB-KW"/>
</dbReference>
<dbReference type="GO" id="GO:0005576">
    <property type="term" value="C:extracellular region"/>
    <property type="evidence" value="ECO:0007669"/>
    <property type="project" value="UniProtKB-SubCell"/>
</dbReference>
<dbReference type="InterPro" id="IPR011050">
    <property type="entry name" value="Pectin_lyase_fold/virulence"/>
</dbReference>
<evidence type="ECO:0000256" key="1">
    <source>
        <dbReference type="ARBA" id="ARBA00004236"/>
    </source>
</evidence>
<dbReference type="InterPro" id="IPR055400">
    <property type="entry name" value="CEMIP_X"/>
</dbReference>
<dbReference type="PANTHER" id="PTHR15535:SF15">
    <property type="entry name" value="CELL MIGRATION-INDUCING AND HYALURONAN-BINDING PROTEIN"/>
    <property type="match status" value="1"/>
</dbReference>
<dbReference type="Pfam" id="PF24606">
    <property type="entry name" value="CEMIP_beta-hel"/>
    <property type="match status" value="1"/>
</dbReference>
<accession>A0AAJ7WTT0</accession>
<evidence type="ECO:0000256" key="11">
    <source>
        <dbReference type="SAM" id="SignalP"/>
    </source>
</evidence>
<feature type="signal peptide" evidence="11">
    <location>
        <begin position="1"/>
        <end position="19"/>
    </location>
</feature>
<dbReference type="PROSITE" id="PS52031">
    <property type="entry name" value="GG_LECTIN"/>
    <property type="match status" value="2"/>
</dbReference>
<dbReference type="InterPro" id="IPR039477">
    <property type="entry name" value="ILEI/PANDER_dom"/>
</dbReference>
<evidence type="ECO:0000256" key="9">
    <source>
        <dbReference type="ARBA" id="ARBA00023180"/>
    </source>
</evidence>
<dbReference type="Pfam" id="PF15711">
    <property type="entry name" value="ILEI"/>
    <property type="match status" value="2"/>
</dbReference>
<dbReference type="SUPFAM" id="SSF51126">
    <property type="entry name" value="Pectin lyase-like"/>
    <property type="match status" value="1"/>
</dbReference>
<evidence type="ECO:0000256" key="8">
    <source>
        <dbReference type="ARBA" id="ARBA00022801"/>
    </source>
</evidence>
<evidence type="ECO:0000256" key="2">
    <source>
        <dbReference type="ARBA" id="ARBA00004613"/>
    </source>
</evidence>
<dbReference type="GO" id="GO:0016798">
    <property type="term" value="F:hydrolase activity, acting on glycosyl bonds"/>
    <property type="evidence" value="ECO:0007669"/>
    <property type="project" value="UniProtKB-KW"/>
</dbReference>
<dbReference type="SMART" id="SM01225">
    <property type="entry name" value="G8"/>
    <property type="match status" value="1"/>
</dbReference>
<dbReference type="Proteomes" id="UP001318040">
    <property type="component" value="Chromosome 13"/>
</dbReference>
<keyword evidence="7" id="KW-0430">Lectin</keyword>
<dbReference type="InterPro" id="IPR025155">
    <property type="entry name" value="WxxW_domain"/>
</dbReference>
<comment type="subcellular location">
    <subcellularLocation>
        <location evidence="1">Cell membrane</location>
    </subcellularLocation>
    <subcellularLocation>
        <location evidence="2">Secreted</location>
    </subcellularLocation>
</comment>
<evidence type="ECO:0000256" key="5">
    <source>
        <dbReference type="ARBA" id="ARBA00022525"/>
    </source>
</evidence>
<feature type="chain" id="PRO_5044709631" evidence="11">
    <location>
        <begin position="20"/>
        <end position="1366"/>
    </location>
</feature>
<reference evidence="14 15" key="1">
    <citation type="submission" date="2025-04" db="UniProtKB">
        <authorList>
            <consortium name="RefSeq"/>
        </authorList>
    </citation>
    <scope>IDENTIFICATION</scope>
    <source>
        <tissue evidence="14 15">Sperm</tissue>
    </source>
</reference>
<name>A0AAJ7WTT0_PETMA</name>
<dbReference type="InterPro" id="IPR055401">
    <property type="entry name" value="CEMIP_beta-hel_dom"/>
</dbReference>
<dbReference type="InterPro" id="IPR052252">
    <property type="entry name" value="CEMIP/CEMIP2"/>
</dbReference>
<keyword evidence="10" id="KW-0326">Glycosidase</keyword>
<keyword evidence="9" id="KW-0325">Glycoprotein</keyword>
<evidence type="ECO:0000256" key="4">
    <source>
        <dbReference type="ARBA" id="ARBA00022475"/>
    </source>
</evidence>
<dbReference type="InterPro" id="IPR019316">
    <property type="entry name" value="G8_domain"/>
</dbReference>
<sequence length="1366" mass="151055">MRLGFVLCWCLIHLGASRAVCPDRDPTLIGWNPGHNPENRVLIGRGRRLLLVASATVHSLHILHGGRLVIADGLREPLVLRARHVLVELGGELHVGSEGCPYRGSATLVLYGRSDEEAEPADPQFGRKFVGVGPGGTLELHGERKLSWTFLNRTLVPPRGALGDSERGPADYDFERSWGHRGLVVHAIAPTTGEVLWVDRFDTHRRTEEGKRLVSALSRSRPGTLLAVAVNDEAARDLEGNARAALSALGARYAGQLTFRNPWALVVVQGDPSTAVEAHATYQGERTPVSAAVSTLLRTRDGAYFSVSAVSEWAPGPEEWSPWLARPGRSRGPERLFELQALHRGLLCDRPSRVEVRARHGAAVTELQAELVLKSLKVFGFSCRPRARPDSPCPPYLVRFLCAGRVWPRVHVRVQRLRNCSVLEVADDARSWRPGDEVVVSSTDFSMHQAERFSLLPCPECAPRQLKAAGLARYVHVGGEVDGVDMRAEVALLTRGVVIAAETQPRCYADNLCHLFAYDTFGGHIKVEAGFRSVHIEGVELRHMGQQLLGHYPVHFHLAGDVDALGGYEPPTYVRSVTVRHSFSRCVTIHATSGLLVEDVVGYDILGHCFFLEDGPEQRNTLRHCVGLLVKPGSLLPSDRDGKMCRAAAALEAFPGYEPRPRQDCSAVSTFWISNPNNDVIDCAAAGSEEVGFWFIFHHVATGLSAGSYPPGYTEHLPLGEFTGNRAHSNYRAGMILDHGVKTTEPNERDKRPYLSIVGARYGPHEDADPRKPRVPALIQGFTAFKNQQHGAWLRGGDVRLDHCQFADNGIGLTLASGGTFPDDEGSMQEVRNSLFVGESGNLGTPGGPGAVPWGPGGTDGKNRTLPRARNFPMRGLQVYDGPILVRDVLFRRFAALGSRLASAIGFRLNNSWQSCPRNNVTGVRFEDVPLWSRVFFGRPGPWFHRMELDGDRTAIFRDGDGSVSGFPGAFLLRHDNFLLRNPDCLDVPDWRAALCSGRYAQLYIQARNPAWLRLRVVRNDYPGRGMTLEGALGRGGHYQQYQPVVALRRGYTLHWDGPAPEEVTIWPINFDRAEWVLLALCYPRGTAFSVVRDVHERQGRSTRKVGAFSRAATLHKLSTPALLHGRRDLYYWDEDTGLLFLRVRSHFAREGHAFCSVRGCERVKVKAQLPHAAAAAARADCEAHAYPKYATVPVAELPMPRRLARRDPDAREEFVEVKLETHSLRYKRQYEYAVAVVDGVSFPHAEDGLQLLVLDGGTGKVAARKTFDAQALRRQPGSLQLYVTHGVRDGSVVLLTSRGHLLAAEETLRTKVLPLLGAEVSSTRLHDRLVFVGYKGPVRPDWVRLVSDRYSAKLHQLITVPPRHQ</sequence>
<keyword evidence="6 11" id="KW-0732">Signal</keyword>
<evidence type="ECO:0000256" key="7">
    <source>
        <dbReference type="ARBA" id="ARBA00022734"/>
    </source>
</evidence>
<dbReference type="PROSITE" id="PS51484">
    <property type="entry name" value="G8"/>
    <property type="match status" value="1"/>
</dbReference>
<evidence type="ECO:0000256" key="6">
    <source>
        <dbReference type="ARBA" id="ARBA00022729"/>
    </source>
</evidence>
<evidence type="ECO:0000313" key="13">
    <source>
        <dbReference type="Proteomes" id="UP001318040"/>
    </source>
</evidence>
<evidence type="ECO:0000256" key="10">
    <source>
        <dbReference type="ARBA" id="ARBA00023295"/>
    </source>
</evidence>
<keyword evidence="13" id="KW-1185">Reference proteome</keyword>
<dbReference type="RefSeq" id="XP_032809542.1">
    <property type="nucleotide sequence ID" value="XM_032953651.1"/>
</dbReference>
<protein>
    <submittedName>
        <fullName evidence="14 15">Cell migration-inducing and hyaluronan-binding protein-like isoform X1</fullName>
    </submittedName>
</protein>
<feature type="domain" description="G8" evidence="12">
    <location>
        <begin position="29"/>
        <end position="153"/>
    </location>
</feature>
<gene>
    <name evidence="14 15" type="primary">LOC116942085</name>
</gene>
<dbReference type="Pfam" id="PF10162">
    <property type="entry name" value="G8"/>
    <property type="match status" value="1"/>
</dbReference>
<keyword evidence="5" id="KW-0964">Secreted</keyword>
<evidence type="ECO:0000259" key="12">
    <source>
        <dbReference type="PROSITE" id="PS51484"/>
    </source>
</evidence>
<dbReference type="GO" id="GO:0005886">
    <property type="term" value="C:plasma membrane"/>
    <property type="evidence" value="ECO:0007669"/>
    <property type="project" value="UniProtKB-SubCell"/>
</dbReference>
<dbReference type="RefSeq" id="XP_032809541.1">
    <property type="nucleotide sequence ID" value="XM_032953650.1"/>
</dbReference>
<comment type="similarity">
    <text evidence="3">Belongs to the CEMIP family.</text>
</comment>
<dbReference type="PANTHER" id="PTHR15535">
    <property type="entry name" value="TRANSMEMBRANE PROTEIN 2-RELATED"/>
    <property type="match status" value="1"/>
</dbReference>
<organism evidence="13 15">
    <name type="scientific">Petromyzon marinus</name>
    <name type="common">Sea lamprey</name>
    <dbReference type="NCBI Taxonomy" id="7757"/>
    <lineage>
        <taxon>Eukaryota</taxon>
        <taxon>Metazoa</taxon>
        <taxon>Chordata</taxon>
        <taxon>Craniata</taxon>
        <taxon>Vertebrata</taxon>
        <taxon>Cyclostomata</taxon>
        <taxon>Hyperoartia</taxon>
        <taxon>Petromyzontiformes</taxon>
        <taxon>Petromyzontidae</taxon>
        <taxon>Petromyzon</taxon>
    </lineage>
</organism>
<evidence type="ECO:0000256" key="3">
    <source>
        <dbReference type="ARBA" id="ARBA00007586"/>
    </source>
</evidence>
<dbReference type="Pfam" id="PF24605">
    <property type="entry name" value="CEMIP_X"/>
    <property type="match status" value="1"/>
</dbReference>
<keyword evidence="4" id="KW-1003">Cell membrane</keyword>
<evidence type="ECO:0000313" key="15">
    <source>
        <dbReference type="RefSeq" id="XP_032809542.1"/>
    </source>
</evidence>
<keyword evidence="4" id="KW-0472">Membrane</keyword>
<dbReference type="KEGG" id="pmrn:116942085"/>